<feature type="region of interest" description="Disordered" evidence="2">
    <location>
        <begin position="113"/>
        <end position="139"/>
    </location>
</feature>
<protein>
    <submittedName>
        <fullName evidence="4">MCC regulator of WNT signaling pathway</fullName>
    </submittedName>
</protein>
<sequence length="799" mass="89752">MNSGVAMKYGNDSSAELSELHLAALASLKGDIVELNKRLQQTERERDLLEKKLAKAQCEQSHLMREHEDVQERTTLRYEERITELHSIIAELNKKIDRLQGTTIREEDEYSELRSELSQSQHEVNEDSRSMDQDQTSVSIPENQSTMVTADMDNCSDLNSELQRVLTGLENVVCCRKKSSCGLSVAEVDRHIEQLTTASEHCDLAIKTVEEIEGVLGRDLYPNLAEERSRWEKELAGLREENESLTAMLCSKEEELNRTKATMNAIREERDRLRRRVRELQTRLQSVQATGPASPGRLTSTNRPVNPSTGELSTSSSSNDIPIAKVSSSVAEHLAHSLQDCSNIQEIFQTLYSHGSAISESKIREFEVETERLNSRIEHLKSQNDLLTITLEECKSNAERMSMLVGKYESNATALRLALQYSEQCIEAYELLLALAESEQSLILGQFRAAGVGSSPGDQSGDDNITQMLQRAHDCRKTAENAAKALLMKLDGSCGGAFAVAGCSAQPWESLSSNSHTSTTSSTASSCDTEFTKEDEQRLKDYIQQLKNDRAAVKLTMLELESIHIDPLSYDVKPRGDSQRLDLENAVLMQELMAMKEEMAELKAQLYLLEKEKKALELKLSTREAQEQAYLVHIEHLKSEVEEQKEQRMRSLSSTSSGGKDKPGKECADAASPALSLAELRTSCSDSDLAAEFANAIRREKKLKARVQELVSALERLTKSSEIRHQQSAEFVNDLKRANSNLVAAYEKAKKKHQNKLKKLESQMMAMVERHETQVRMLKQRIALLEEENSRPHTNETSL</sequence>
<feature type="domain" description="Harmonin-binding protein USHBP1 PDZ-binding" evidence="3">
    <location>
        <begin position="702"/>
        <end position="768"/>
    </location>
</feature>
<reference evidence="4" key="2">
    <citation type="submission" date="2025-08" db="UniProtKB">
        <authorList>
            <consortium name="Ensembl"/>
        </authorList>
    </citation>
    <scope>IDENTIFICATION</scope>
</reference>
<dbReference type="Proteomes" id="UP000472268">
    <property type="component" value="Chromosome 6"/>
</dbReference>
<accession>A0A673TDI6</accession>
<dbReference type="AlphaFoldDB" id="A0A673TDI6"/>
<feature type="region of interest" description="Disordered" evidence="2">
    <location>
        <begin position="282"/>
        <end position="320"/>
    </location>
</feature>
<name>A0A673TDI6_SURSU</name>
<dbReference type="Pfam" id="PF10506">
    <property type="entry name" value="USHBP1_PDZ-bd"/>
    <property type="match status" value="2"/>
</dbReference>
<feature type="domain" description="Harmonin-binding protein USHBP1 PDZ-binding" evidence="3">
    <location>
        <begin position="372"/>
        <end position="435"/>
    </location>
</feature>
<dbReference type="InterPro" id="IPR019536">
    <property type="entry name" value="USHBP1_PDZ-bd"/>
</dbReference>
<keyword evidence="1" id="KW-0175">Coiled coil</keyword>
<keyword evidence="5" id="KW-1185">Reference proteome</keyword>
<feature type="coiled-coil region" evidence="1">
    <location>
        <begin position="363"/>
        <end position="397"/>
    </location>
</feature>
<evidence type="ECO:0000256" key="2">
    <source>
        <dbReference type="SAM" id="MobiDB-lite"/>
    </source>
</evidence>
<gene>
    <name evidence="4" type="primary">MCC</name>
</gene>
<dbReference type="PANTHER" id="PTHR23347">
    <property type="entry name" value="COLORECTAL MUTANT CANCER PROTEIN MCC PROTEIN -RELATED"/>
    <property type="match status" value="1"/>
</dbReference>
<dbReference type="GO" id="GO:0005737">
    <property type="term" value="C:cytoplasm"/>
    <property type="evidence" value="ECO:0007669"/>
    <property type="project" value="TreeGrafter"/>
</dbReference>
<feature type="compositionally biased region" description="Low complexity" evidence="2">
    <location>
        <begin position="511"/>
        <end position="526"/>
    </location>
</feature>
<feature type="coiled-coil region" evidence="1">
    <location>
        <begin position="700"/>
        <end position="788"/>
    </location>
</feature>
<dbReference type="GO" id="GO:0090090">
    <property type="term" value="P:negative regulation of canonical Wnt signaling pathway"/>
    <property type="evidence" value="ECO:0007669"/>
    <property type="project" value="TreeGrafter"/>
</dbReference>
<feature type="compositionally biased region" description="Basic and acidic residues" evidence="2">
    <location>
        <begin position="123"/>
        <end position="132"/>
    </location>
</feature>
<reference evidence="4 5" key="1">
    <citation type="submission" date="2019-05" db="EMBL/GenBank/DDBJ databases">
        <title>A Chromosome-scale Meerkat (S. suricatta) Genome Assembly.</title>
        <authorList>
            <person name="Dudchenko O."/>
            <person name="Lieberman Aiden E."/>
            <person name="Tung J."/>
            <person name="Barreiro L.B."/>
            <person name="Clutton-Brock T.H."/>
        </authorList>
    </citation>
    <scope>NUCLEOTIDE SEQUENCE [LARGE SCALE GENOMIC DNA]</scope>
</reference>
<feature type="region of interest" description="Disordered" evidence="2">
    <location>
        <begin position="642"/>
        <end position="668"/>
    </location>
</feature>
<dbReference type="InterPro" id="IPR040171">
    <property type="entry name" value="USBP1-like"/>
</dbReference>
<dbReference type="PANTHER" id="PTHR23347:SF4">
    <property type="entry name" value="COLORECTAL MUTANT CANCER PROTEIN"/>
    <property type="match status" value="1"/>
</dbReference>
<feature type="compositionally biased region" description="Basic and acidic residues" evidence="2">
    <location>
        <begin position="659"/>
        <end position="668"/>
    </location>
</feature>
<feature type="region of interest" description="Disordered" evidence="2">
    <location>
        <begin position="511"/>
        <end position="531"/>
    </location>
</feature>
<reference evidence="4" key="3">
    <citation type="submission" date="2025-09" db="UniProtKB">
        <authorList>
            <consortium name="Ensembl"/>
        </authorList>
    </citation>
    <scope>IDENTIFICATION</scope>
</reference>
<dbReference type="Gene3D" id="6.10.250.3110">
    <property type="match status" value="1"/>
</dbReference>
<feature type="compositionally biased region" description="Polar residues" evidence="2">
    <location>
        <begin position="285"/>
        <end position="312"/>
    </location>
</feature>
<dbReference type="Ensembl" id="ENSSSUT00005011370.1">
    <property type="protein sequence ID" value="ENSSSUP00005009913.1"/>
    <property type="gene ID" value="ENSSSUG00005006234.1"/>
</dbReference>
<evidence type="ECO:0000313" key="4">
    <source>
        <dbReference type="Ensembl" id="ENSSSUP00005009913.1"/>
    </source>
</evidence>
<feature type="coiled-coil region" evidence="1">
    <location>
        <begin position="543"/>
        <end position="619"/>
    </location>
</feature>
<organism evidence="4 5">
    <name type="scientific">Suricata suricatta</name>
    <name type="common">Meerkat</name>
    <dbReference type="NCBI Taxonomy" id="37032"/>
    <lineage>
        <taxon>Eukaryota</taxon>
        <taxon>Metazoa</taxon>
        <taxon>Chordata</taxon>
        <taxon>Craniata</taxon>
        <taxon>Vertebrata</taxon>
        <taxon>Euteleostomi</taxon>
        <taxon>Mammalia</taxon>
        <taxon>Eutheria</taxon>
        <taxon>Laurasiatheria</taxon>
        <taxon>Carnivora</taxon>
        <taxon>Feliformia</taxon>
        <taxon>Herpestidae</taxon>
        <taxon>Suricata</taxon>
    </lineage>
</organism>
<evidence type="ECO:0000313" key="5">
    <source>
        <dbReference type="Proteomes" id="UP000472268"/>
    </source>
</evidence>
<proteinExistence type="predicted"/>
<evidence type="ECO:0000259" key="3">
    <source>
        <dbReference type="Pfam" id="PF10506"/>
    </source>
</evidence>
<evidence type="ECO:0000256" key="1">
    <source>
        <dbReference type="SAM" id="Coils"/>
    </source>
</evidence>